<dbReference type="KEGG" id="cavi:CAV_0794"/>
<dbReference type="EMBL" id="CP022347">
    <property type="protein sequence ID" value="ASQ30459.1"/>
    <property type="molecule type" value="Genomic_DNA"/>
</dbReference>
<dbReference type="Gene3D" id="3.30.428.10">
    <property type="entry name" value="HIT-like"/>
    <property type="match status" value="1"/>
</dbReference>
<accession>A0A222MWZ6</accession>
<dbReference type="PANTHER" id="PTHR23089">
    <property type="entry name" value="HISTIDINE TRIAD HIT PROTEIN"/>
    <property type="match status" value="1"/>
</dbReference>
<organism evidence="5 6">
    <name type="scientific">Campylobacter avium LMG 24591</name>
    <dbReference type="NCBI Taxonomy" id="522484"/>
    <lineage>
        <taxon>Bacteria</taxon>
        <taxon>Pseudomonadati</taxon>
        <taxon>Campylobacterota</taxon>
        <taxon>Epsilonproteobacteria</taxon>
        <taxon>Campylobacterales</taxon>
        <taxon>Campylobacteraceae</taxon>
        <taxon>Campylobacter</taxon>
    </lineage>
</organism>
<dbReference type="Proteomes" id="UP000201169">
    <property type="component" value="Chromosome"/>
</dbReference>
<protein>
    <submittedName>
        <fullName evidence="5">PKCI-related HIT family hydrolase</fullName>
    </submittedName>
</protein>
<keyword evidence="6" id="KW-1185">Reference proteome</keyword>
<evidence type="ECO:0000256" key="2">
    <source>
        <dbReference type="PIRSR" id="PIRSR601310-3"/>
    </source>
</evidence>
<dbReference type="PROSITE" id="PS00892">
    <property type="entry name" value="HIT_1"/>
    <property type="match status" value="1"/>
</dbReference>
<gene>
    <name evidence="5" type="ORF">CAV_0794</name>
</gene>
<dbReference type="InterPro" id="IPR036265">
    <property type="entry name" value="HIT-like_sf"/>
</dbReference>
<evidence type="ECO:0000259" key="4">
    <source>
        <dbReference type="PROSITE" id="PS51084"/>
    </source>
</evidence>
<evidence type="ECO:0000313" key="6">
    <source>
        <dbReference type="Proteomes" id="UP000201169"/>
    </source>
</evidence>
<dbReference type="InterPro" id="IPR001310">
    <property type="entry name" value="Histidine_triad_HIT"/>
</dbReference>
<dbReference type="SUPFAM" id="SSF54197">
    <property type="entry name" value="HIT-like"/>
    <property type="match status" value="1"/>
</dbReference>
<reference evidence="5 6" key="1">
    <citation type="submission" date="2017-07" db="EMBL/GenBank/DDBJ databases">
        <title>Analysis of two Campylobacter avium genomes and identification of a novel hippuricase gene.</title>
        <authorList>
            <person name="Miller W.G."/>
            <person name="Chapman M.H."/>
            <person name="Yee E."/>
            <person name="Revez J."/>
            <person name="Bono J.L."/>
            <person name="Rossi M."/>
        </authorList>
    </citation>
    <scope>NUCLEOTIDE SEQUENCE [LARGE SCALE GENOMIC DNA]</scope>
    <source>
        <strain evidence="5 6">LMG 24591</strain>
    </source>
</reference>
<feature type="active site" description="Tele-AMP-histidine intermediate" evidence="1">
    <location>
        <position position="98"/>
    </location>
</feature>
<dbReference type="PRINTS" id="PR00332">
    <property type="entry name" value="HISTRIAD"/>
</dbReference>
<dbReference type="AlphaFoldDB" id="A0A222MWZ6"/>
<evidence type="ECO:0000313" key="5">
    <source>
        <dbReference type="EMBL" id="ASQ30459.1"/>
    </source>
</evidence>
<proteinExistence type="predicted"/>
<dbReference type="CDD" id="cd01276">
    <property type="entry name" value="PKCI_related"/>
    <property type="match status" value="1"/>
</dbReference>
<feature type="domain" description="HIT" evidence="4">
    <location>
        <begin position="6"/>
        <end position="105"/>
    </location>
</feature>
<name>A0A222MWZ6_9BACT</name>
<sequence>MREKTVFELIIEGKIPSTKVLESEDFLAFNDINPKAKIHILIIPKKHFKDFQEVDANTMAKMTDFIHEVARLVEADKNGYKLLTNCGKNAGQEVFHLHFHLLSGF</sequence>
<dbReference type="Pfam" id="PF01230">
    <property type="entry name" value="HIT"/>
    <property type="match status" value="1"/>
</dbReference>
<dbReference type="GO" id="GO:0016787">
    <property type="term" value="F:hydrolase activity"/>
    <property type="evidence" value="ECO:0007669"/>
    <property type="project" value="UniProtKB-KW"/>
</dbReference>
<evidence type="ECO:0000256" key="3">
    <source>
        <dbReference type="PROSITE-ProRule" id="PRU00464"/>
    </source>
</evidence>
<feature type="short sequence motif" description="Histidine triad motif" evidence="2 3">
    <location>
        <begin position="96"/>
        <end position="100"/>
    </location>
</feature>
<dbReference type="InterPro" id="IPR011146">
    <property type="entry name" value="HIT-like"/>
</dbReference>
<dbReference type="PROSITE" id="PS51084">
    <property type="entry name" value="HIT_2"/>
    <property type="match status" value="1"/>
</dbReference>
<keyword evidence="5" id="KW-0378">Hydrolase</keyword>
<dbReference type="OrthoDB" id="9784774at2"/>
<evidence type="ECO:0000256" key="1">
    <source>
        <dbReference type="PIRSR" id="PIRSR601310-1"/>
    </source>
</evidence>
<dbReference type="InterPro" id="IPR019808">
    <property type="entry name" value="Histidine_triad_CS"/>
</dbReference>
<dbReference type="RefSeq" id="WP_094325218.1">
    <property type="nucleotide sequence ID" value="NZ_CP022347.1"/>
</dbReference>